<dbReference type="Gene3D" id="3.60.15.10">
    <property type="entry name" value="Ribonuclease Z/Hydroxyacylglutathione hydrolase-like"/>
    <property type="match status" value="1"/>
</dbReference>
<comment type="pathway">
    <text evidence="1 6">Cofactor biosynthesis; pyrroloquinoline quinone biosynthesis.</text>
</comment>
<evidence type="ECO:0000256" key="1">
    <source>
        <dbReference type="ARBA" id="ARBA00004886"/>
    </source>
</evidence>
<comment type="caution">
    <text evidence="8">The sequence shown here is derived from an EMBL/GenBank/DDBJ whole genome shotgun (WGS) entry which is preliminary data.</text>
</comment>
<proteinExistence type="inferred from homology"/>
<keyword evidence="5 6" id="KW-0884">PQQ biosynthesis</keyword>
<dbReference type="InterPro" id="IPR011842">
    <property type="entry name" value="PQQ_synth_PqqB"/>
</dbReference>
<dbReference type="HAMAP" id="MF_00653">
    <property type="entry name" value="PQQ_syn_PqqB"/>
    <property type="match status" value="1"/>
</dbReference>
<dbReference type="PANTHER" id="PTHR42663">
    <property type="entry name" value="HYDROLASE C777.06C-RELATED-RELATED"/>
    <property type="match status" value="1"/>
</dbReference>
<dbReference type="Pfam" id="PF12706">
    <property type="entry name" value="Lactamase_B_2"/>
    <property type="match status" value="1"/>
</dbReference>
<dbReference type="SUPFAM" id="SSF56281">
    <property type="entry name" value="Metallo-hydrolase/oxidoreductase"/>
    <property type="match status" value="1"/>
</dbReference>
<evidence type="ECO:0000313" key="9">
    <source>
        <dbReference type="Proteomes" id="UP000323142"/>
    </source>
</evidence>
<keyword evidence="9" id="KW-1185">Reference proteome</keyword>
<dbReference type="NCBIfam" id="TIGR02108">
    <property type="entry name" value="PQQ_syn_pqqB"/>
    <property type="match status" value="1"/>
</dbReference>
<dbReference type="PANTHER" id="PTHR42663:SF7">
    <property type="entry name" value="COENZYME PQQ SYNTHESIS PROTEIN B"/>
    <property type="match status" value="1"/>
</dbReference>
<evidence type="ECO:0000313" key="8">
    <source>
        <dbReference type="EMBL" id="KAA2237491.1"/>
    </source>
</evidence>
<evidence type="ECO:0000256" key="4">
    <source>
        <dbReference type="ARBA" id="ARBA00022448"/>
    </source>
</evidence>
<dbReference type="Proteomes" id="UP000323142">
    <property type="component" value="Unassembled WGS sequence"/>
</dbReference>
<dbReference type="EMBL" id="VUOA01000019">
    <property type="protein sequence ID" value="KAA2237491.1"/>
    <property type="molecule type" value="Genomic_DNA"/>
</dbReference>
<gene>
    <name evidence="6 8" type="primary">pqqB</name>
    <name evidence="8" type="ORF">F0L46_10910</name>
</gene>
<dbReference type="CDD" id="cd16274">
    <property type="entry name" value="PQQB-like_MBL-fold"/>
    <property type="match status" value="1"/>
</dbReference>
<feature type="domain" description="Metallo-beta-lactamase" evidence="7">
    <location>
        <begin position="51"/>
        <end position="265"/>
    </location>
</feature>
<keyword evidence="4 6" id="KW-0813">Transport</keyword>
<dbReference type="RefSeq" id="WP_149817344.1">
    <property type="nucleotide sequence ID" value="NZ_VUOA01000019.1"/>
</dbReference>
<sequence>MHLIVLGSAAGGGVPQWNCRCPVCSLAWAGDPRVRPRTQSSLAVSPDGDAWLLVNASPDIRAQILATPALHPREGLRHSPIRSVLLTNGDVDHVAGLLTLRESQPFDLLGTHEILGAIGANRVFDVMNPGFVARREVRPETPFEPVPGLKATLFPVPGKAPLWLEGAAPVIGEAGESTVGVLLEAGGRRVAYVPGCARISEDLRRRLDGVDALLFDGTVLEDDDLIRAGVGTKTGWRMGHVPMNGPSGSIQCLADLKIGRRIFVHVNNTNPVLVEGSPERRAVEAAGWTLAHDGLDLHLAPQAVAADLTD</sequence>
<dbReference type="UniPathway" id="UPA00539"/>
<evidence type="ECO:0000256" key="3">
    <source>
        <dbReference type="ARBA" id="ARBA00015084"/>
    </source>
</evidence>
<reference evidence="8 9" key="1">
    <citation type="submission" date="2019-09" db="EMBL/GenBank/DDBJ databases">
        <title>Salinarimonas rosea gen. nov., sp. nov., a new member of the a-2 subgroup of the Proteobacteria.</title>
        <authorList>
            <person name="Liu J."/>
        </authorList>
    </citation>
    <scope>NUCLEOTIDE SEQUENCE [LARGE SCALE GENOMIC DNA]</scope>
    <source>
        <strain evidence="8 9">BN140002</strain>
    </source>
</reference>
<evidence type="ECO:0000256" key="5">
    <source>
        <dbReference type="ARBA" id="ARBA00022905"/>
    </source>
</evidence>
<accession>A0A5B2VEG7</accession>
<comment type="function">
    <text evidence="6">May be involved in the transport of PQQ or its precursor to the periplasm.</text>
</comment>
<dbReference type="InterPro" id="IPR036866">
    <property type="entry name" value="RibonucZ/Hydroxyglut_hydro"/>
</dbReference>
<dbReference type="AlphaFoldDB" id="A0A5B2VEG7"/>
<organism evidence="8 9">
    <name type="scientific">Salinarimonas soli</name>
    <dbReference type="NCBI Taxonomy" id="1638099"/>
    <lineage>
        <taxon>Bacteria</taxon>
        <taxon>Pseudomonadati</taxon>
        <taxon>Pseudomonadota</taxon>
        <taxon>Alphaproteobacteria</taxon>
        <taxon>Hyphomicrobiales</taxon>
        <taxon>Salinarimonadaceae</taxon>
        <taxon>Salinarimonas</taxon>
    </lineage>
</organism>
<dbReference type="OrthoDB" id="9778305at2"/>
<protein>
    <recommendedName>
        <fullName evidence="3 6">Coenzyme PQQ synthesis protein B</fullName>
    </recommendedName>
    <alternativeName>
        <fullName evidence="6">Pyrroloquinoline quinone biosynthesis protein B</fullName>
    </alternativeName>
</protein>
<evidence type="ECO:0000256" key="2">
    <source>
        <dbReference type="ARBA" id="ARBA00008481"/>
    </source>
</evidence>
<comment type="similarity">
    <text evidence="2 6">Belongs to the PqqB family.</text>
</comment>
<reference evidence="8 9" key="2">
    <citation type="submission" date="2019-09" db="EMBL/GenBank/DDBJ databases">
        <authorList>
            <person name="Jin C."/>
        </authorList>
    </citation>
    <scope>NUCLEOTIDE SEQUENCE [LARGE SCALE GENOMIC DNA]</scope>
    <source>
        <strain evidence="8 9">BN140002</strain>
    </source>
</reference>
<evidence type="ECO:0000256" key="6">
    <source>
        <dbReference type="HAMAP-Rule" id="MF_00653"/>
    </source>
</evidence>
<dbReference type="GO" id="GO:0018189">
    <property type="term" value="P:pyrroloquinoline quinone biosynthetic process"/>
    <property type="evidence" value="ECO:0007669"/>
    <property type="project" value="UniProtKB-UniRule"/>
</dbReference>
<evidence type="ECO:0000259" key="7">
    <source>
        <dbReference type="Pfam" id="PF12706"/>
    </source>
</evidence>
<dbReference type="InterPro" id="IPR001279">
    <property type="entry name" value="Metallo-B-lactamas"/>
</dbReference>
<name>A0A5B2VEG7_9HYPH</name>